<dbReference type="EMBL" id="JWTA01000010">
    <property type="protein sequence ID" value="KIC62469.1"/>
    <property type="molecule type" value="Genomic_DNA"/>
</dbReference>
<sequence length="59" mass="6913">MNGLNEKSSHWKFGFFYYNKEDKRIFPPKRFGFGWTVNFANPLSVSLFLLILIIIGLIS</sequence>
<accession>A0A0B4CMG9</accession>
<evidence type="ECO:0000259" key="2">
    <source>
        <dbReference type="Pfam" id="PF19124"/>
    </source>
</evidence>
<protein>
    <recommendedName>
        <fullName evidence="2">DUF5808 domain-containing protein</fullName>
    </recommendedName>
</protein>
<evidence type="ECO:0000313" key="4">
    <source>
        <dbReference type="Proteomes" id="UP000031167"/>
    </source>
</evidence>
<dbReference type="RefSeq" id="WP_039370274.1">
    <property type="nucleotide sequence ID" value="NZ_JWTA01000010.1"/>
</dbReference>
<dbReference type="AlphaFoldDB" id="A0A0B4CMG9"/>
<name>A0A0B4CMG9_9FLAO</name>
<keyword evidence="1" id="KW-0472">Membrane</keyword>
<dbReference type="Pfam" id="PF19124">
    <property type="entry name" value="DUF5808"/>
    <property type="match status" value="1"/>
</dbReference>
<feature type="transmembrane region" description="Helical" evidence="1">
    <location>
        <begin position="39"/>
        <end position="58"/>
    </location>
</feature>
<reference evidence="3 4" key="1">
    <citation type="submission" date="2014-12" db="EMBL/GenBank/DDBJ databases">
        <title>Genome sequencing of Chryseobacterium taiwanense TPW19.</title>
        <authorList>
            <person name="Tan P.W."/>
            <person name="Chan K.-G."/>
        </authorList>
    </citation>
    <scope>NUCLEOTIDE SEQUENCE [LARGE SCALE GENOMIC DNA]</scope>
    <source>
        <strain evidence="3 4">TPW19</strain>
    </source>
</reference>
<feature type="domain" description="DUF5808" evidence="2">
    <location>
        <begin position="20"/>
        <end position="44"/>
    </location>
</feature>
<organism evidence="3 4">
    <name type="scientific">Chryseobacterium taiwanense</name>
    <dbReference type="NCBI Taxonomy" id="363331"/>
    <lineage>
        <taxon>Bacteria</taxon>
        <taxon>Pseudomonadati</taxon>
        <taxon>Bacteroidota</taxon>
        <taxon>Flavobacteriia</taxon>
        <taxon>Flavobacteriales</taxon>
        <taxon>Weeksellaceae</taxon>
        <taxon>Chryseobacterium group</taxon>
        <taxon>Chryseobacterium</taxon>
    </lineage>
</organism>
<evidence type="ECO:0000256" key="1">
    <source>
        <dbReference type="SAM" id="Phobius"/>
    </source>
</evidence>
<dbReference type="OrthoDB" id="157646at2"/>
<dbReference type="Proteomes" id="UP000031167">
    <property type="component" value="Unassembled WGS sequence"/>
</dbReference>
<dbReference type="InterPro" id="IPR043831">
    <property type="entry name" value="DUF5808"/>
</dbReference>
<comment type="caution">
    <text evidence="3">The sequence shown here is derived from an EMBL/GenBank/DDBJ whole genome shotgun (WGS) entry which is preliminary data.</text>
</comment>
<keyword evidence="4" id="KW-1185">Reference proteome</keyword>
<proteinExistence type="predicted"/>
<keyword evidence="1" id="KW-0812">Transmembrane</keyword>
<keyword evidence="1" id="KW-1133">Transmembrane helix</keyword>
<evidence type="ECO:0000313" key="3">
    <source>
        <dbReference type="EMBL" id="KIC62469.1"/>
    </source>
</evidence>
<dbReference type="STRING" id="363331.RM51_13150"/>
<gene>
    <name evidence="3" type="ORF">RM51_13150</name>
</gene>